<dbReference type="SUPFAM" id="SSF53474">
    <property type="entry name" value="alpha/beta-Hydrolases"/>
    <property type="match status" value="1"/>
</dbReference>
<dbReference type="PANTHER" id="PTHR43142:SF1">
    <property type="entry name" value="CARBOXYLIC ESTER HYDROLASE"/>
    <property type="match status" value="1"/>
</dbReference>
<dbReference type="InterPro" id="IPR029058">
    <property type="entry name" value="AB_hydrolase_fold"/>
</dbReference>
<sequence>MAHNMYNLLCVFVLALVPDILSSPIQPSLQLDQGLLKGKYERTLNNRKISSFLGIPYAEPPISKLRFEAAVSPSKWSGILNATTLPPECLQYSHMTYKYDFCQVTGSEDCLYLNVYTPKLFDGSEVKPMDVIVFIHPGTFMYFSSSYSSPAALLDRDVVFVTFNYRLGILGFLSTGDHIVPGNNGLKDQILALHWVKKNIRSFGGDPDRVTIAGLDAGAASVHYHLLSPLSKGLFKSAISASGSALCPWAIAENVREKAAKVADELGCPTGDSKAMVDCLKDRPATNIVGFSKLFIPWLYNPFAPYGPVVEKDGPNAFISDSPLNIIKKGKVNDVPWLVSFTSEQGLYPAAELLGTTSYITEMEQRWEELLPHLLDFNYTVAHDRLAEVSNAIKDHYKINLQTAEGKKNFIQLFSDRLYLQGITHAAKLHATQLSSPVYMYKFSYPGRYSVSDTMTKFQPVERHGVCHGDDLIYLLPMPWFHLNNPDDIAMSILLRDIWIDFAAKGTLGWSPIKDNLPKLSVLDIKGPDNLEQTATKDYSEDEFWISLNIKENIISNNKDEF</sequence>
<dbReference type="InterPro" id="IPR002018">
    <property type="entry name" value="CarbesteraseB"/>
</dbReference>
<comment type="similarity">
    <text evidence="1">Belongs to the type-B carboxylesterase/lipase family.</text>
</comment>
<evidence type="ECO:0000256" key="4">
    <source>
        <dbReference type="ARBA" id="ARBA00023180"/>
    </source>
</evidence>
<evidence type="ECO:0000256" key="1">
    <source>
        <dbReference type="ARBA" id="ARBA00005964"/>
    </source>
</evidence>
<evidence type="ECO:0000256" key="2">
    <source>
        <dbReference type="ARBA" id="ARBA00022487"/>
    </source>
</evidence>
<protein>
    <recommendedName>
        <fullName evidence="6">Carboxylesterase type B domain-containing protein</fullName>
    </recommendedName>
</protein>
<evidence type="ECO:0000256" key="3">
    <source>
        <dbReference type="ARBA" id="ARBA00022801"/>
    </source>
</evidence>
<evidence type="ECO:0000256" key="5">
    <source>
        <dbReference type="SAM" id="SignalP"/>
    </source>
</evidence>
<dbReference type="EMBL" id="OV725082">
    <property type="protein sequence ID" value="CAH1404916.1"/>
    <property type="molecule type" value="Genomic_DNA"/>
</dbReference>
<dbReference type="Pfam" id="PF00135">
    <property type="entry name" value="COesterase"/>
    <property type="match status" value="1"/>
</dbReference>
<dbReference type="Gene3D" id="3.40.50.1820">
    <property type="entry name" value="alpha/beta hydrolase"/>
    <property type="match status" value="1"/>
</dbReference>
<proteinExistence type="inferred from homology"/>
<keyword evidence="5" id="KW-0732">Signal</keyword>
<feature type="domain" description="Carboxylesterase type B" evidence="6">
    <location>
        <begin position="26"/>
        <end position="507"/>
    </location>
</feature>
<evidence type="ECO:0000259" key="6">
    <source>
        <dbReference type="Pfam" id="PF00135"/>
    </source>
</evidence>
<dbReference type="InterPro" id="IPR019819">
    <property type="entry name" value="Carboxylesterase_B_CS"/>
</dbReference>
<evidence type="ECO:0000313" key="7">
    <source>
        <dbReference type="EMBL" id="CAH1404916.1"/>
    </source>
</evidence>
<dbReference type="PANTHER" id="PTHR43142">
    <property type="entry name" value="CARBOXYLIC ESTER HYDROLASE"/>
    <property type="match status" value="1"/>
</dbReference>
<name>A0A9P0HP28_NEZVI</name>
<evidence type="ECO:0000313" key="8">
    <source>
        <dbReference type="Proteomes" id="UP001152798"/>
    </source>
</evidence>
<keyword evidence="2" id="KW-0719">Serine esterase</keyword>
<dbReference type="CDD" id="cd00312">
    <property type="entry name" value="Esterase_lipase"/>
    <property type="match status" value="1"/>
</dbReference>
<dbReference type="AlphaFoldDB" id="A0A9P0HP28"/>
<keyword evidence="8" id="KW-1185">Reference proteome</keyword>
<gene>
    <name evidence="7" type="ORF">NEZAVI_LOCUS13232</name>
</gene>
<organism evidence="7 8">
    <name type="scientific">Nezara viridula</name>
    <name type="common">Southern green stink bug</name>
    <name type="synonym">Cimex viridulus</name>
    <dbReference type="NCBI Taxonomy" id="85310"/>
    <lineage>
        <taxon>Eukaryota</taxon>
        <taxon>Metazoa</taxon>
        <taxon>Ecdysozoa</taxon>
        <taxon>Arthropoda</taxon>
        <taxon>Hexapoda</taxon>
        <taxon>Insecta</taxon>
        <taxon>Pterygota</taxon>
        <taxon>Neoptera</taxon>
        <taxon>Paraneoptera</taxon>
        <taxon>Hemiptera</taxon>
        <taxon>Heteroptera</taxon>
        <taxon>Panheteroptera</taxon>
        <taxon>Pentatomomorpha</taxon>
        <taxon>Pentatomoidea</taxon>
        <taxon>Pentatomidae</taxon>
        <taxon>Pentatominae</taxon>
        <taxon>Nezara</taxon>
    </lineage>
</organism>
<keyword evidence="3" id="KW-0378">Hydrolase</keyword>
<feature type="chain" id="PRO_5040269849" description="Carboxylesterase type B domain-containing protein" evidence="5">
    <location>
        <begin position="23"/>
        <end position="562"/>
    </location>
</feature>
<accession>A0A9P0HP28</accession>
<keyword evidence="4" id="KW-0325">Glycoprotein</keyword>
<dbReference type="PROSITE" id="PS00941">
    <property type="entry name" value="CARBOXYLESTERASE_B_2"/>
    <property type="match status" value="1"/>
</dbReference>
<reference evidence="7" key="1">
    <citation type="submission" date="2022-01" db="EMBL/GenBank/DDBJ databases">
        <authorList>
            <person name="King R."/>
        </authorList>
    </citation>
    <scope>NUCLEOTIDE SEQUENCE</scope>
</reference>
<dbReference type="GO" id="GO:0052689">
    <property type="term" value="F:carboxylic ester hydrolase activity"/>
    <property type="evidence" value="ECO:0007669"/>
    <property type="project" value="UniProtKB-KW"/>
</dbReference>
<feature type="signal peptide" evidence="5">
    <location>
        <begin position="1"/>
        <end position="22"/>
    </location>
</feature>
<dbReference type="Proteomes" id="UP001152798">
    <property type="component" value="Chromosome 6"/>
</dbReference>
<dbReference type="OrthoDB" id="6846267at2759"/>